<proteinExistence type="predicted"/>
<dbReference type="Pfam" id="PF00583">
    <property type="entry name" value="Acetyltransf_1"/>
    <property type="match status" value="1"/>
</dbReference>
<name>A0AAU7UAE1_9DEIO</name>
<dbReference type="AlphaFoldDB" id="A0AAU7UAE1"/>
<evidence type="ECO:0000259" key="3">
    <source>
        <dbReference type="PROSITE" id="PS51186"/>
    </source>
</evidence>
<dbReference type="GO" id="GO:0016747">
    <property type="term" value="F:acyltransferase activity, transferring groups other than amino-acyl groups"/>
    <property type="evidence" value="ECO:0007669"/>
    <property type="project" value="InterPro"/>
</dbReference>
<dbReference type="PROSITE" id="PS51186">
    <property type="entry name" value="GNAT"/>
    <property type="match status" value="1"/>
</dbReference>
<dbReference type="PANTHER" id="PTHR43877">
    <property type="entry name" value="AMINOALKYLPHOSPHONATE N-ACETYLTRANSFERASE-RELATED-RELATED"/>
    <property type="match status" value="1"/>
</dbReference>
<dbReference type="Gene3D" id="3.40.630.30">
    <property type="match status" value="1"/>
</dbReference>
<protein>
    <submittedName>
        <fullName evidence="4">GNAT family N-acetyltransferase</fullName>
    </submittedName>
</protein>
<dbReference type="EMBL" id="CP158299">
    <property type="protein sequence ID" value="XBV85170.1"/>
    <property type="molecule type" value="Genomic_DNA"/>
</dbReference>
<dbReference type="SUPFAM" id="SSF55729">
    <property type="entry name" value="Acyl-CoA N-acyltransferases (Nat)"/>
    <property type="match status" value="2"/>
</dbReference>
<gene>
    <name evidence="4" type="ORF">ABOD76_17260</name>
</gene>
<keyword evidence="2" id="KW-0012">Acyltransferase</keyword>
<sequence>MNPDLHLTVQDPTTLSLHQRLEVARLEAECFASAYPTDPPLQPDVLAEEMSLTSEDEECRLVLAHQDGQLIGRARLDYALTQNRDQTSLGVMVRPANRRRGVGRALAVRAGELALTLGRTSYIAATASRAPAGEAFAAWLGAHPALPMIISELRLDGLDQGLLSRWVTRPHPDSYALHRYAHIPEHELARVATVMQVMNTAPRGDLAYDDWEITPAMVRRWQEMLVASGERRLLYAVEHLESRTLVGYTEVFWHPARASLVYQGATGVDPAHRQRGLGQWLKAALLLDLPAANPEGVRVRTGNAESNAAMLGINRALGFQPVFRRMEWQGETAKLTAPGHPAPELQDSLAR</sequence>
<keyword evidence="1" id="KW-0808">Transferase</keyword>
<reference evidence="4" key="1">
    <citation type="submission" date="2024-06" db="EMBL/GenBank/DDBJ databases">
        <title>Draft Genome Sequence of Deinococcus sonorensis Type Strain KR-87, a Biofilm Producing Representative of the Genus Deinococcus.</title>
        <authorList>
            <person name="Boren L.S."/>
            <person name="Grosso R.A."/>
            <person name="Hugenberg-Cox A.N."/>
            <person name="Hill J.T.E."/>
            <person name="Albert C.M."/>
            <person name="Tuohy J.M."/>
        </authorList>
    </citation>
    <scope>NUCLEOTIDE SEQUENCE</scope>
    <source>
        <strain evidence="4">KR-87</strain>
    </source>
</reference>
<accession>A0AAU7UAE1</accession>
<dbReference type="InterPro" id="IPR000182">
    <property type="entry name" value="GNAT_dom"/>
</dbReference>
<dbReference type="InterPro" id="IPR050832">
    <property type="entry name" value="Bact_Acetyltransf"/>
</dbReference>
<evidence type="ECO:0000256" key="2">
    <source>
        <dbReference type="ARBA" id="ARBA00023315"/>
    </source>
</evidence>
<evidence type="ECO:0000313" key="4">
    <source>
        <dbReference type="EMBL" id="XBV85170.1"/>
    </source>
</evidence>
<evidence type="ECO:0000256" key="1">
    <source>
        <dbReference type="ARBA" id="ARBA00022679"/>
    </source>
</evidence>
<dbReference type="RefSeq" id="WP_350243207.1">
    <property type="nucleotide sequence ID" value="NZ_CP158299.1"/>
</dbReference>
<organism evidence="4">
    <name type="scientific">Deinococcus sonorensis KR-87</name>
    <dbReference type="NCBI Taxonomy" id="694439"/>
    <lineage>
        <taxon>Bacteria</taxon>
        <taxon>Thermotogati</taxon>
        <taxon>Deinococcota</taxon>
        <taxon>Deinococci</taxon>
        <taxon>Deinococcales</taxon>
        <taxon>Deinococcaceae</taxon>
        <taxon>Deinococcus</taxon>
    </lineage>
</organism>
<dbReference type="CDD" id="cd04301">
    <property type="entry name" value="NAT_SF"/>
    <property type="match status" value="1"/>
</dbReference>
<dbReference type="InterPro" id="IPR016181">
    <property type="entry name" value="Acyl_CoA_acyltransferase"/>
</dbReference>
<dbReference type="KEGG" id="dsc:ABOD76_17260"/>
<feature type="domain" description="N-acetyltransferase" evidence="3">
    <location>
        <begin position="21"/>
        <end position="158"/>
    </location>
</feature>
<dbReference type="PANTHER" id="PTHR43877:SF8">
    <property type="entry name" value="N-ACETYLGLUTAMATE SYNTHASE-RELATED"/>
    <property type="match status" value="1"/>
</dbReference>